<keyword evidence="8" id="KW-1185">Reference proteome</keyword>
<feature type="domain" description="RNA-binding S4" evidence="6">
    <location>
        <begin position="26"/>
        <end position="72"/>
    </location>
</feature>
<protein>
    <submittedName>
        <fullName evidence="7">Pseudouridine synthase</fullName>
    </submittedName>
</protein>
<comment type="similarity">
    <text evidence="1">Belongs to the pseudouridine synthase RluA family.</text>
</comment>
<dbReference type="Pfam" id="PF01479">
    <property type="entry name" value="S4"/>
    <property type="match status" value="1"/>
</dbReference>
<dbReference type="PANTHER" id="PTHR21600:SF44">
    <property type="entry name" value="RIBOSOMAL LARGE SUBUNIT PSEUDOURIDINE SYNTHASE D"/>
    <property type="match status" value="1"/>
</dbReference>
<dbReference type="PROSITE" id="PS01129">
    <property type="entry name" value="PSI_RLU"/>
    <property type="match status" value="1"/>
</dbReference>
<evidence type="ECO:0000313" key="7">
    <source>
        <dbReference type="EMBL" id="GGB41253.1"/>
    </source>
</evidence>
<dbReference type="Pfam" id="PF00849">
    <property type="entry name" value="PseudoU_synth_2"/>
    <property type="match status" value="1"/>
</dbReference>
<dbReference type="RefSeq" id="WP_188578002.1">
    <property type="nucleotide sequence ID" value="NZ_BMDZ01000024.1"/>
</dbReference>
<evidence type="ECO:0000256" key="1">
    <source>
        <dbReference type="ARBA" id="ARBA00010876"/>
    </source>
</evidence>
<evidence type="ECO:0000256" key="2">
    <source>
        <dbReference type="ARBA" id="ARBA00023235"/>
    </source>
</evidence>
<accession>A0ABQ1IHM6</accession>
<evidence type="ECO:0000259" key="6">
    <source>
        <dbReference type="Pfam" id="PF01479"/>
    </source>
</evidence>
<evidence type="ECO:0000313" key="8">
    <source>
        <dbReference type="Proteomes" id="UP000603352"/>
    </source>
</evidence>
<evidence type="ECO:0000256" key="3">
    <source>
        <dbReference type="PROSITE-ProRule" id="PRU00182"/>
    </source>
</evidence>
<gene>
    <name evidence="7" type="ORF">GCM10011505_23400</name>
</gene>
<dbReference type="PANTHER" id="PTHR21600">
    <property type="entry name" value="MITOCHONDRIAL RNA PSEUDOURIDINE SYNTHASE"/>
    <property type="match status" value="1"/>
</dbReference>
<dbReference type="CDD" id="cd02869">
    <property type="entry name" value="PseudoU_synth_RluA_like"/>
    <property type="match status" value="1"/>
</dbReference>
<dbReference type="Gene3D" id="3.30.2350.10">
    <property type="entry name" value="Pseudouridine synthase"/>
    <property type="match status" value="1"/>
</dbReference>
<dbReference type="InterPro" id="IPR020103">
    <property type="entry name" value="PsdUridine_synth_cat_dom_sf"/>
</dbReference>
<dbReference type="Gene3D" id="3.10.290.10">
    <property type="entry name" value="RNA-binding S4 domain"/>
    <property type="match status" value="1"/>
</dbReference>
<feature type="domain" description="Pseudouridine synthase RsuA/RluA-like" evidence="5">
    <location>
        <begin position="113"/>
        <end position="267"/>
    </location>
</feature>
<proteinExistence type="inferred from homology"/>
<dbReference type="PROSITE" id="PS50889">
    <property type="entry name" value="S4"/>
    <property type="match status" value="1"/>
</dbReference>
<dbReference type="SUPFAM" id="SSF55120">
    <property type="entry name" value="Pseudouridine synthase"/>
    <property type="match status" value="1"/>
</dbReference>
<evidence type="ECO:0000259" key="5">
    <source>
        <dbReference type="Pfam" id="PF00849"/>
    </source>
</evidence>
<dbReference type="InterPro" id="IPR050188">
    <property type="entry name" value="RluA_PseudoU_synthase"/>
</dbReference>
<reference evidence="8" key="1">
    <citation type="journal article" date="2019" name="Int. J. Syst. Evol. Microbiol.">
        <title>The Global Catalogue of Microorganisms (GCM) 10K type strain sequencing project: providing services to taxonomists for standard genome sequencing and annotation.</title>
        <authorList>
            <consortium name="The Broad Institute Genomics Platform"/>
            <consortium name="The Broad Institute Genome Sequencing Center for Infectious Disease"/>
            <person name="Wu L."/>
            <person name="Ma J."/>
        </authorList>
    </citation>
    <scope>NUCLEOTIDE SEQUENCE [LARGE SCALE GENOMIC DNA]</scope>
    <source>
        <strain evidence="8">CGMCC 1.10188</strain>
    </source>
</reference>
<dbReference type="Proteomes" id="UP000603352">
    <property type="component" value="Unassembled WGS sequence"/>
</dbReference>
<evidence type="ECO:0000256" key="4">
    <source>
        <dbReference type="SAM" id="MobiDB-lite"/>
    </source>
</evidence>
<organism evidence="7 8">
    <name type="scientific">Tistrella bauzanensis</name>
    <dbReference type="NCBI Taxonomy" id="657419"/>
    <lineage>
        <taxon>Bacteria</taxon>
        <taxon>Pseudomonadati</taxon>
        <taxon>Pseudomonadota</taxon>
        <taxon>Alphaproteobacteria</taxon>
        <taxon>Geminicoccales</taxon>
        <taxon>Geminicoccaceae</taxon>
        <taxon>Tistrella</taxon>
    </lineage>
</organism>
<dbReference type="EMBL" id="BMDZ01000024">
    <property type="protein sequence ID" value="GGB41253.1"/>
    <property type="molecule type" value="Genomic_DNA"/>
</dbReference>
<feature type="region of interest" description="Disordered" evidence="4">
    <location>
        <begin position="1"/>
        <end position="23"/>
    </location>
</feature>
<keyword evidence="2" id="KW-0413">Isomerase</keyword>
<feature type="compositionally biased region" description="Gly residues" evidence="4">
    <location>
        <begin position="1"/>
        <end position="12"/>
    </location>
</feature>
<dbReference type="InterPro" id="IPR006224">
    <property type="entry name" value="PsdUridine_synth_RluA-like_CS"/>
</dbReference>
<dbReference type="InterPro" id="IPR036986">
    <property type="entry name" value="S4_RNA-bd_sf"/>
</dbReference>
<comment type="caution">
    <text evidence="7">The sequence shown here is derived from an EMBL/GenBank/DDBJ whole genome shotgun (WGS) entry which is preliminary data.</text>
</comment>
<sequence>MTGSAQGTGGGHQPLHLNVSDDEDGQRLDRWLRRRLPGLGFAEAQRWSRTGQVRVDGKRAKPDLRLTAGATVRLPPLALPMLDAAAEGRVAQRASGAEDAAFLRGRVLVETDDLILIDKPSGLAVQGGSGTDRHLDGMLDGLARPGDVERPRLVHRLDRDTSGVLLLARNARAAAWATRAFRERTTTKIYWAVTLGVPSPQRGVIDLPLAKRPVERGGERMVAVDEGEDGQSAITEYEVMATGGPCALVALKPLTGRTHQLRAHLAAIGTPIVGDLKYGGAAVDLRRIGLPKRLHLHARRLTLTGPDGRRISAAAPLPPHMAASFARLGLDLGMGLNLEIDG</sequence>
<dbReference type="InterPro" id="IPR006145">
    <property type="entry name" value="PsdUridine_synth_RsuA/RluA"/>
</dbReference>
<keyword evidence="3" id="KW-0694">RNA-binding</keyword>
<name>A0ABQ1IHM6_9PROT</name>
<dbReference type="SUPFAM" id="SSF55174">
    <property type="entry name" value="Alpha-L RNA-binding motif"/>
    <property type="match status" value="1"/>
</dbReference>
<dbReference type="InterPro" id="IPR002942">
    <property type="entry name" value="S4_RNA-bd"/>
</dbReference>